<comment type="caution">
    <text evidence="8">The sequence shown here is derived from an EMBL/GenBank/DDBJ whole genome shotgun (WGS) entry which is preliminary data.</text>
</comment>
<feature type="transmembrane region" description="Helical" evidence="6">
    <location>
        <begin position="40"/>
        <end position="60"/>
    </location>
</feature>
<keyword evidence="9" id="KW-1185">Reference proteome</keyword>
<dbReference type="STRING" id="1000565.METUNv1_03164"/>
<dbReference type="PANTHER" id="PTHR42920:SF5">
    <property type="entry name" value="EAMA DOMAIN-CONTAINING PROTEIN"/>
    <property type="match status" value="1"/>
</dbReference>
<organism evidence="8 9">
    <name type="scientific">Methyloversatilis universalis (strain ATCC BAA-1314 / DSM 25237 / JCM 13912 / CCUG 52030 / FAM5)</name>
    <dbReference type="NCBI Taxonomy" id="1000565"/>
    <lineage>
        <taxon>Bacteria</taxon>
        <taxon>Pseudomonadati</taxon>
        <taxon>Pseudomonadota</taxon>
        <taxon>Betaproteobacteria</taxon>
        <taxon>Nitrosomonadales</taxon>
        <taxon>Sterolibacteriaceae</taxon>
        <taxon>Methyloversatilis</taxon>
    </lineage>
</organism>
<feature type="transmembrane region" description="Helical" evidence="6">
    <location>
        <begin position="253"/>
        <end position="273"/>
    </location>
</feature>
<dbReference type="OrthoDB" id="9813617at2"/>
<evidence type="ECO:0000313" key="9">
    <source>
        <dbReference type="Proteomes" id="UP000005019"/>
    </source>
</evidence>
<reference evidence="8 9" key="1">
    <citation type="journal article" date="2011" name="J. Bacteriol.">
        <title>Genome sequence of Methyloversatilis universalis FAM5T, a methylotrophic representative of the order Rhodocyclales.</title>
        <authorList>
            <person name="Kittichotirat W."/>
            <person name="Good N.M."/>
            <person name="Hall R."/>
            <person name="Bringel F."/>
            <person name="Lajus A."/>
            <person name="Medigue C."/>
            <person name="Smalley N.E."/>
            <person name="Beck D."/>
            <person name="Bumgarner R."/>
            <person name="Vuilleumier S."/>
            <person name="Kalyuzhnaya M.G."/>
        </authorList>
    </citation>
    <scope>NUCLEOTIDE SEQUENCE [LARGE SCALE GENOMIC DNA]</scope>
    <source>
        <strain evidence="9">ATCC BAA-1314 / JCM 13912 / FAM5</strain>
    </source>
</reference>
<comment type="subcellular location">
    <subcellularLocation>
        <location evidence="1">Cell membrane</location>
        <topology evidence="1">Multi-pass membrane protein</topology>
    </subcellularLocation>
</comment>
<feature type="transmembrane region" description="Helical" evidence="6">
    <location>
        <begin position="12"/>
        <end position="34"/>
    </location>
</feature>
<gene>
    <name evidence="8" type="ORF">METUNv1_03164</name>
</gene>
<feature type="transmembrane region" description="Helical" evidence="6">
    <location>
        <begin position="103"/>
        <end position="121"/>
    </location>
</feature>
<feature type="transmembrane region" description="Helical" evidence="6">
    <location>
        <begin position="223"/>
        <end position="241"/>
    </location>
</feature>
<dbReference type="Gene3D" id="1.10.3730.20">
    <property type="match status" value="1"/>
</dbReference>
<sequence>MGASQGNDARFGIWLAVIASAGFSLKAILAKLAYPHGVDPVTLVALRMLLAAPVFAVVAWREAQRGQPLTGRDWATVTVLGLFGYYGASMLDFYGLQYISAGLERLVLFTYPTLTLLIGWIAHGRRITRRETVASLLCYGGIALAVVHDIEVSGDSALIALGCALVFGSSLSFALYLTGAAAPIRKLGATRFSALATLVSTVAVMLHFVAVRPFDALAQPAPVLWLAVAMAVFSTVLPVFLQSAAIRRMGAQTAALVGSTGPVITVFLAWWMLAEPVSALQIAGTVLVIGGVMWVGKR</sequence>
<dbReference type="AlphaFoldDB" id="F5RFS7"/>
<protein>
    <submittedName>
        <fullName evidence="8">Permease of the drug/metabolite transporter DMT superfamily</fullName>
    </submittedName>
</protein>
<keyword evidence="3 6" id="KW-0812">Transmembrane</keyword>
<dbReference type="InterPro" id="IPR051258">
    <property type="entry name" value="Diverse_Substrate_Transporter"/>
</dbReference>
<evidence type="ECO:0000256" key="4">
    <source>
        <dbReference type="ARBA" id="ARBA00022989"/>
    </source>
</evidence>
<dbReference type="eggNOG" id="COG0697">
    <property type="taxonomic scope" value="Bacteria"/>
</dbReference>
<evidence type="ECO:0000259" key="7">
    <source>
        <dbReference type="Pfam" id="PF00892"/>
    </source>
</evidence>
<dbReference type="SUPFAM" id="SSF103481">
    <property type="entry name" value="Multidrug resistance efflux transporter EmrE"/>
    <property type="match status" value="2"/>
</dbReference>
<evidence type="ECO:0000313" key="8">
    <source>
        <dbReference type="EMBL" id="EGK70603.1"/>
    </source>
</evidence>
<dbReference type="PANTHER" id="PTHR42920">
    <property type="entry name" value="OS03G0707200 PROTEIN-RELATED"/>
    <property type="match status" value="1"/>
</dbReference>
<proteinExistence type="predicted"/>
<dbReference type="Proteomes" id="UP000005019">
    <property type="component" value="Unassembled WGS sequence"/>
</dbReference>
<feature type="transmembrane region" description="Helical" evidence="6">
    <location>
        <begin position="133"/>
        <end position="150"/>
    </location>
</feature>
<keyword evidence="4 6" id="KW-1133">Transmembrane helix</keyword>
<feature type="transmembrane region" description="Helical" evidence="6">
    <location>
        <begin position="279"/>
        <end position="296"/>
    </location>
</feature>
<evidence type="ECO:0000256" key="1">
    <source>
        <dbReference type="ARBA" id="ARBA00004651"/>
    </source>
</evidence>
<accession>F5RFS7</accession>
<evidence type="ECO:0000256" key="6">
    <source>
        <dbReference type="SAM" id="Phobius"/>
    </source>
</evidence>
<name>F5RFS7_METUF</name>
<evidence type="ECO:0000256" key="3">
    <source>
        <dbReference type="ARBA" id="ARBA00022692"/>
    </source>
</evidence>
<evidence type="ECO:0000256" key="2">
    <source>
        <dbReference type="ARBA" id="ARBA00022475"/>
    </source>
</evidence>
<evidence type="ECO:0000256" key="5">
    <source>
        <dbReference type="ARBA" id="ARBA00023136"/>
    </source>
</evidence>
<dbReference type="GO" id="GO:0005886">
    <property type="term" value="C:plasma membrane"/>
    <property type="evidence" value="ECO:0007669"/>
    <property type="project" value="UniProtKB-SubCell"/>
</dbReference>
<feature type="domain" description="EamA" evidence="7">
    <location>
        <begin position="161"/>
        <end position="295"/>
    </location>
</feature>
<dbReference type="Pfam" id="PF00892">
    <property type="entry name" value="EamA"/>
    <property type="match status" value="2"/>
</dbReference>
<feature type="transmembrane region" description="Helical" evidence="6">
    <location>
        <begin position="156"/>
        <end position="177"/>
    </location>
</feature>
<feature type="transmembrane region" description="Helical" evidence="6">
    <location>
        <begin position="189"/>
        <end position="211"/>
    </location>
</feature>
<dbReference type="InterPro" id="IPR000620">
    <property type="entry name" value="EamA_dom"/>
</dbReference>
<keyword evidence="2" id="KW-1003">Cell membrane</keyword>
<dbReference type="RefSeq" id="WP_008063367.1">
    <property type="nucleotide sequence ID" value="NZ_AFHG01000056.1"/>
</dbReference>
<dbReference type="EMBL" id="AFHG01000056">
    <property type="protein sequence ID" value="EGK70603.1"/>
    <property type="molecule type" value="Genomic_DNA"/>
</dbReference>
<feature type="transmembrane region" description="Helical" evidence="6">
    <location>
        <begin position="72"/>
        <end position="91"/>
    </location>
</feature>
<feature type="domain" description="EamA" evidence="7">
    <location>
        <begin position="11"/>
        <end position="146"/>
    </location>
</feature>
<keyword evidence="5 6" id="KW-0472">Membrane</keyword>
<dbReference type="InterPro" id="IPR037185">
    <property type="entry name" value="EmrE-like"/>
</dbReference>